<evidence type="ECO:0000313" key="3">
    <source>
        <dbReference type="EMBL" id="VDO10106.1"/>
    </source>
</evidence>
<feature type="transmembrane region" description="Helical" evidence="1">
    <location>
        <begin position="229"/>
        <end position="246"/>
    </location>
</feature>
<keyword evidence="1" id="KW-0812">Transmembrane</keyword>
<evidence type="ECO:0000256" key="1">
    <source>
        <dbReference type="SAM" id="Phobius"/>
    </source>
</evidence>
<evidence type="ECO:0000256" key="2">
    <source>
        <dbReference type="SAM" id="SignalP"/>
    </source>
</evidence>
<dbReference type="AlphaFoldDB" id="A0A0R3TU95"/>
<keyword evidence="2" id="KW-0732">Signal</keyword>
<gene>
    <name evidence="3" type="ORF">HNAJ_LOCUS11309</name>
</gene>
<keyword evidence="1" id="KW-0472">Membrane</keyword>
<keyword evidence="4" id="KW-1185">Reference proteome</keyword>
<accession>A0A0R3TU95</accession>
<protein>
    <submittedName>
        <fullName evidence="3 5">Uncharacterized protein</fullName>
    </submittedName>
</protein>
<dbReference type="WBParaSite" id="HNAJ_0001131901-mRNA-1">
    <property type="protein sequence ID" value="HNAJ_0001131901-mRNA-1"/>
    <property type="gene ID" value="HNAJ_0001131901"/>
</dbReference>
<dbReference type="OrthoDB" id="6255414at2759"/>
<dbReference type="EMBL" id="UZAE01013498">
    <property type="protein sequence ID" value="VDO10106.1"/>
    <property type="molecule type" value="Genomic_DNA"/>
</dbReference>
<reference evidence="5" key="1">
    <citation type="submission" date="2017-02" db="UniProtKB">
        <authorList>
            <consortium name="WormBaseParasite"/>
        </authorList>
    </citation>
    <scope>IDENTIFICATION</scope>
</reference>
<dbReference type="Proteomes" id="UP000278807">
    <property type="component" value="Unassembled WGS sequence"/>
</dbReference>
<feature type="signal peptide" evidence="2">
    <location>
        <begin position="1"/>
        <end position="24"/>
    </location>
</feature>
<evidence type="ECO:0000313" key="5">
    <source>
        <dbReference type="WBParaSite" id="HNAJ_0001131901-mRNA-1"/>
    </source>
</evidence>
<evidence type="ECO:0000313" key="4">
    <source>
        <dbReference type="Proteomes" id="UP000278807"/>
    </source>
</evidence>
<feature type="transmembrane region" description="Helical" evidence="1">
    <location>
        <begin position="205"/>
        <end position="223"/>
    </location>
</feature>
<proteinExistence type="predicted"/>
<organism evidence="5">
    <name type="scientific">Rodentolepis nana</name>
    <name type="common">Dwarf tapeworm</name>
    <name type="synonym">Hymenolepis nana</name>
    <dbReference type="NCBI Taxonomy" id="102285"/>
    <lineage>
        <taxon>Eukaryota</taxon>
        <taxon>Metazoa</taxon>
        <taxon>Spiralia</taxon>
        <taxon>Lophotrochozoa</taxon>
        <taxon>Platyhelminthes</taxon>
        <taxon>Cestoda</taxon>
        <taxon>Eucestoda</taxon>
        <taxon>Cyclophyllidea</taxon>
        <taxon>Hymenolepididae</taxon>
        <taxon>Rodentolepis</taxon>
    </lineage>
</organism>
<feature type="chain" id="PRO_5043132126" evidence="2">
    <location>
        <begin position="25"/>
        <end position="704"/>
    </location>
</feature>
<name>A0A0R3TU95_RODNA</name>
<keyword evidence="1" id="KW-1133">Transmembrane helix</keyword>
<reference evidence="3 4" key="2">
    <citation type="submission" date="2018-11" db="EMBL/GenBank/DDBJ databases">
        <authorList>
            <consortium name="Pathogen Informatics"/>
        </authorList>
    </citation>
    <scope>NUCLEOTIDE SEQUENCE [LARGE SCALE GENOMIC DNA]</scope>
</reference>
<feature type="transmembrane region" description="Helical" evidence="1">
    <location>
        <begin position="465"/>
        <end position="485"/>
    </location>
</feature>
<sequence length="704" mass="81228">MLLFDYTRLVILLTLNYFCRPLSAAQQDPLQGCEEFPSKPVDCERFPDSLECDGRHHQIQVKPCTYIITLKSKFFPSELAVLCGWPRHTLPCMLNNGESCDLFPMEFSEYELAYLQLINIELEVRITYLHRQYAKGVNLSLETQREVEQITSDNLYWLCSRKCINSTCVFDAQLRPQRRSHVLSPSMTALTTEYPDVRRGGLIKILLPVGNPFSFLFLTAMAFNRKSPLPVLLLALNCLFMSILATKLNRLQEWDDFPPEPADCEEYRVDSADVFLKTSNECTYTVTLKLNLFPNELAVLCARQRPTLPCLITNGEGNCKIDPMEFSEFELYLLDIVNRELQMRIYRLQQQQYRGLQVSLDTRAEVQQIISDNLYWLCSRKCSNSTCEFDAELKSQRRVMGNVPRLTSLITNYPKPRRGRQIEIYLPIGPDEIARLLRKNAPFRHLPVSSLPLTTQMGINQRMSLLVLILVLNYLLLPITTTVILQPGVKFNRLQLWEDFMREPIDCEQFPDSPECEDPYQRKSIHCTYTVNLRSKFYPTEEVSLCGRPRQSLPCQMHGGSECQLPPMEISEYDLLTLYVINQELQARILRLQSQQDTGLDLSLDIQREVEQIIADNVAWLCSRRCNNSSCEFNADLQPQRKGVGSITRMTSLVTEYPFFPGTRRIEIFLPIGSFEISRLLRKATPFRHLAVSSLPLTVSCHKN</sequence>